<gene>
    <name evidence="3" type="ORF">FHS92_002244</name>
</gene>
<organism evidence="3 4">
    <name type="scientific">Sphingobium subterraneum</name>
    <dbReference type="NCBI Taxonomy" id="627688"/>
    <lineage>
        <taxon>Bacteria</taxon>
        <taxon>Pseudomonadati</taxon>
        <taxon>Pseudomonadota</taxon>
        <taxon>Alphaproteobacteria</taxon>
        <taxon>Sphingomonadales</taxon>
        <taxon>Sphingomonadaceae</taxon>
        <taxon>Sphingobium</taxon>
    </lineage>
</organism>
<feature type="region of interest" description="Disordered" evidence="1">
    <location>
        <begin position="1"/>
        <end position="25"/>
    </location>
</feature>
<evidence type="ECO:0000313" key="3">
    <source>
        <dbReference type="EMBL" id="MBB6124499.1"/>
    </source>
</evidence>
<dbReference type="PANTHER" id="PTHR11236:SF50">
    <property type="entry name" value="AMINODEOXYCHORISMATE SYNTHASE COMPONENT 1"/>
    <property type="match status" value="1"/>
</dbReference>
<dbReference type="Pfam" id="PF00425">
    <property type="entry name" value="Chorismate_bind"/>
    <property type="match status" value="1"/>
</dbReference>
<dbReference type="PANTHER" id="PTHR11236">
    <property type="entry name" value="AMINOBENZOATE/ANTHRANILATE SYNTHASE"/>
    <property type="match status" value="1"/>
</dbReference>
<dbReference type="PRINTS" id="PR00095">
    <property type="entry name" value="ANTSNTHASEI"/>
</dbReference>
<dbReference type="InterPro" id="IPR005802">
    <property type="entry name" value="ADC_synth_comp_1"/>
</dbReference>
<evidence type="ECO:0000259" key="2">
    <source>
        <dbReference type="Pfam" id="PF00425"/>
    </source>
</evidence>
<protein>
    <submittedName>
        <fullName evidence="3">Aminodeoxychorismate synthase component I</fullName>
    </submittedName>
</protein>
<dbReference type="NCBIfam" id="TIGR00553">
    <property type="entry name" value="pabB"/>
    <property type="match status" value="1"/>
</dbReference>
<dbReference type="GO" id="GO:0046820">
    <property type="term" value="F:4-amino-4-deoxychorismate synthase activity"/>
    <property type="evidence" value="ECO:0007669"/>
    <property type="project" value="TreeGrafter"/>
</dbReference>
<dbReference type="Gene3D" id="3.60.120.10">
    <property type="entry name" value="Anthranilate synthase"/>
    <property type="match status" value="1"/>
</dbReference>
<dbReference type="GO" id="GO:0009396">
    <property type="term" value="P:folic acid-containing compound biosynthetic process"/>
    <property type="evidence" value="ECO:0007669"/>
    <property type="project" value="InterPro"/>
</dbReference>
<keyword evidence="4" id="KW-1185">Reference proteome</keyword>
<dbReference type="AlphaFoldDB" id="A0A841IZV5"/>
<dbReference type="InterPro" id="IPR019999">
    <property type="entry name" value="Anth_synth_I-like"/>
</dbReference>
<evidence type="ECO:0000256" key="1">
    <source>
        <dbReference type="SAM" id="MobiDB-lite"/>
    </source>
</evidence>
<dbReference type="InterPro" id="IPR015890">
    <property type="entry name" value="Chorismate_C"/>
</dbReference>
<dbReference type="InterPro" id="IPR005801">
    <property type="entry name" value="ADC_synthase"/>
</dbReference>
<proteinExistence type="predicted"/>
<sequence length="418" mass="45729">MLVTKDWSERMSPANTRVPMSELSRPLKLPDAPSPFVLIDDARERDARRAKLYRDPVEVVEARSLAQVVPALERLRQARERGLHAAGYIGYDAGAALERRLERLDRPAREGDAPSLWFGLFRDVQEIAPEDVSDLFPAPVDVGGPLRPLISQEDYGAAFARVMDYIRAGDIYQANLTFPCEVPFSGDARALYGMIRPRAAAGHGALVMTGTHWLLSFSPELFFTLDGQVLTARPMKGTAARSDDGVQDAAHADALREDPKQRAENLMIVDLLRNDLSRVAEPGSVRVPHLFAIESYPTVHHMTSTVTAHLREGLDAIDAIRALFPCGSITGAPKVRAMEIIDAVEARARGPYTGSIGTIDPDGDAAFNVAIRTICVKDGDDHGILALGSGIVADSQADDEWQECLRKGQFLSGLRTER</sequence>
<feature type="domain" description="Chorismate-utilising enzyme C-terminal" evidence="2">
    <location>
        <begin position="152"/>
        <end position="407"/>
    </location>
</feature>
<reference evidence="3 4" key="1">
    <citation type="submission" date="2020-08" db="EMBL/GenBank/DDBJ databases">
        <title>Genomic Encyclopedia of Type Strains, Phase IV (KMG-IV): sequencing the most valuable type-strain genomes for metagenomic binning, comparative biology and taxonomic classification.</title>
        <authorList>
            <person name="Goeker M."/>
        </authorList>
    </citation>
    <scope>NUCLEOTIDE SEQUENCE [LARGE SCALE GENOMIC DNA]</scope>
    <source>
        <strain evidence="3 4">DSM 102255</strain>
    </source>
</reference>
<dbReference type="EMBL" id="JACIJP010000003">
    <property type="protein sequence ID" value="MBB6124499.1"/>
    <property type="molecule type" value="Genomic_DNA"/>
</dbReference>
<accession>A0A841IZV5</accession>
<name>A0A841IZV5_9SPHN</name>
<dbReference type="GO" id="GO:0000162">
    <property type="term" value="P:L-tryptophan biosynthetic process"/>
    <property type="evidence" value="ECO:0007669"/>
    <property type="project" value="TreeGrafter"/>
</dbReference>
<dbReference type="Proteomes" id="UP000552700">
    <property type="component" value="Unassembled WGS sequence"/>
</dbReference>
<evidence type="ECO:0000313" key="4">
    <source>
        <dbReference type="Proteomes" id="UP000552700"/>
    </source>
</evidence>
<dbReference type="SUPFAM" id="SSF56322">
    <property type="entry name" value="ADC synthase"/>
    <property type="match status" value="1"/>
</dbReference>
<comment type="caution">
    <text evidence="3">The sequence shown here is derived from an EMBL/GenBank/DDBJ whole genome shotgun (WGS) entry which is preliminary data.</text>
</comment>